<dbReference type="CDD" id="cd00429">
    <property type="entry name" value="RPE"/>
    <property type="match status" value="1"/>
</dbReference>
<keyword evidence="10" id="KW-0413">Isomerase</keyword>
<dbReference type="GO" id="GO:0005737">
    <property type="term" value="C:cytoplasm"/>
    <property type="evidence" value="ECO:0007669"/>
    <property type="project" value="UniProtKB-ARBA"/>
</dbReference>
<evidence type="ECO:0000256" key="7">
    <source>
        <dbReference type="ARBA" id="ARBA00013188"/>
    </source>
</evidence>
<dbReference type="InterPro" id="IPR017945">
    <property type="entry name" value="DHBP_synth_RibB-like_a/b_dom"/>
</dbReference>
<dbReference type="NCBIfam" id="TIGR00057">
    <property type="entry name" value="L-threonylcarbamoyladenylate synthase"/>
    <property type="match status" value="1"/>
</dbReference>
<comment type="cofactor">
    <cofactor evidence="5">
        <name>Fe(2+)</name>
        <dbReference type="ChEBI" id="CHEBI:29033"/>
    </cofactor>
</comment>
<protein>
    <recommendedName>
        <fullName evidence="8">Threonylcarbamoyl-AMP synthase</fullName>
        <ecNumber evidence="7">5.1.3.1</ecNumber>
    </recommendedName>
    <alternativeName>
        <fullName evidence="11">Pentose-5-phosphate 3-epimerase</fullName>
    </alternativeName>
</protein>
<dbReference type="InterPro" id="IPR005145">
    <property type="entry name" value="Sua5_C"/>
</dbReference>
<dbReference type="CDD" id="cd24054">
    <property type="entry name" value="ASKHA_NBD_AaPPX-GppA_MtPPX2-like"/>
    <property type="match status" value="1"/>
</dbReference>
<dbReference type="NCBIfam" id="TIGR01163">
    <property type="entry name" value="rpe"/>
    <property type="match status" value="1"/>
</dbReference>
<reference evidence="13" key="1">
    <citation type="journal article" date="2021" name="Genome Biol. Evol.">
        <title>A High-Quality Reference Genome for a Parasitic Bivalve with Doubly Uniparental Inheritance (Bivalvia: Unionida).</title>
        <authorList>
            <person name="Smith C.H."/>
        </authorList>
    </citation>
    <scope>NUCLEOTIDE SEQUENCE</scope>
    <source>
        <strain evidence="13">CHS0354</strain>
    </source>
</reference>
<dbReference type="Pfam" id="PF02541">
    <property type="entry name" value="Ppx-GppA"/>
    <property type="match status" value="1"/>
</dbReference>
<evidence type="ECO:0000256" key="10">
    <source>
        <dbReference type="ARBA" id="ARBA00023235"/>
    </source>
</evidence>
<dbReference type="NCBIfam" id="NF004076">
    <property type="entry name" value="PRK05581.1-4"/>
    <property type="match status" value="1"/>
</dbReference>
<dbReference type="SUPFAM" id="SSF53067">
    <property type="entry name" value="Actin-like ATPase domain"/>
    <property type="match status" value="2"/>
</dbReference>
<dbReference type="Gene3D" id="3.30.420.40">
    <property type="match status" value="1"/>
</dbReference>
<comment type="cofactor">
    <cofactor evidence="4">
        <name>Zn(2+)</name>
        <dbReference type="ChEBI" id="CHEBI:29105"/>
    </cofactor>
</comment>
<evidence type="ECO:0000256" key="4">
    <source>
        <dbReference type="ARBA" id="ARBA00001947"/>
    </source>
</evidence>
<keyword evidence="14" id="KW-1185">Reference proteome</keyword>
<evidence type="ECO:0000256" key="9">
    <source>
        <dbReference type="ARBA" id="ARBA00022723"/>
    </source>
</evidence>
<dbReference type="SUPFAM" id="SSF53335">
    <property type="entry name" value="S-adenosyl-L-methionine-dependent methyltransferases"/>
    <property type="match status" value="1"/>
</dbReference>
<dbReference type="HAMAP" id="MF_02227">
    <property type="entry name" value="RPE"/>
    <property type="match status" value="1"/>
</dbReference>
<reference evidence="13" key="2">
    <citation type="journal article" date="2021" name="Genome Biol. Evol.">
        <title>Developing a high-quality reference genome for a parasitic bivalve with doubly uniparental inheritance (Bivalvia: Unionida).</title>
        <authorList>
            <person name="Smith C.H."/>
        </authorList>
    </citation>
    <scope>NUCLEOTIDE SEQUENCE</scope>
    <source>
        <strain evidence="13">CHS0354</strain>
        <tissue evidence="13">Mantle</tissue>
    </source>
</reference>
<dbReference type="EMBL" id="JAEAOA010000085">
    <property type="protein sequence ID" value="KAK3604917.1"/>
    <property type="molecule type" value="Genomic_DNA"/>
</dbReference>
<evidence type="ECO:0000256" key="3">
    <source>
        <dbReference type="ARBA" id="ARBA00001941"/>
    </source>
</evidence>
<dbReference type="InterPro" id="IPR011060">
    <property type="entry name" value="RibuloseP-bd_barrel"/>
</dbReference>
<dbReference type="GO" id="GO:0006098">
    <property type="term" value="P:pentose-phosphate shunt"/>
    <property type="evidence" value="ECO:0007669"/>
    <property type="project" value="InterPro"/>
</dbReference>
<feature type="domain" description="YrdC-like" evidence="12">
    <location>
        <begin position="727"/>
        <end position="915"/>
    </location>
</feature>
<dbReference type="PROSITE" id="PS01086">
    <property type="entry name" value="RIBUL_P_3_EPIMER_2"/>
    <property type="match status" value="1"/>
</dbReference>
<dbReference type="PROSITE" id="PS01085">
    <property type="entry name" value="RIBUL_P_3_EPIMER_1"/>
    <property type="match status" value="1"/>
</dbReference>
<dbReference type="SUPFAM" id="SSF51366">
    <property type="entry name" value="Ribulose-phoshate binding barrel"/>
    <property type="match status" value="1"/>
</dbReference>
<comment type="similarity">
    <text evidence="6">Belongs to the ribulose-phosphate 3-epimerase family.</text>
</comment>
<evidence type="ECO:0000256" key="2">
    <source>
        <dbReference type="ARBA" id="ARBA00001936"/>
    </source>
</evidence>
<dbReference type="EC" id="5.1.3.1" evidence="7"/>
<comment type="catalytic activity">
    <reaction evidence="1">
        <text>D-ribulose 5-phosphate = D-xylulose 5-phosphate</text>
        <dbReference type="Rhea" id="RHEA:13677"/>
        <dbReference type="ChEBI" id="CHEBI:57737"/>
        <dbReference type="ChEBI" id="CHEBI:58121"/>
        <dbReference type="EC" id="5.1.3.1"/>
    </reaction>
</comment>
<dbReference type="Pfam" id="PF03481">
    <property type="entry name" value="Sua5_C"/>
    <property type="match status" value="1"/>
</dbReference>
<evidence type="ECO:0000256" key="11">
    <source>
        <dbReference type="ARBA" id="ARBA00030599"/>
    </source>
</evidence>
<keyword evidence="9" id="KW-0479">Metal-binding</keyword>
<dbReference type="Pfam" id="PF01300">
    <property type="entry name" value="Sua5_yciO_yrdC"/>
    <property type="match status" value="1"/>
</dbReference>
<evidence type="ECO:0000313" key="13">
    <source>
        <dbReference type="EMBL" id="KAK3604917.1"/>
    </source>
</evidence>
<dbReference type="Proteomes" id="UP001195483">
    <property type="component" value="Unassembled WGS sequence"/>
</dbReference>
<dbReference type="Gene3D" id="3.90.870.10">
    <property type="entry name" value="DHBP synthase"/>
    <property type="match status" value="1"/>
</dbReference>
<dbReference type="InterPro" id="IPR006070">
    <property type="entry name" value="Sua5-like_dom"/>
</dbReference>
<proteinExistence type="inferred from homology"/>
<dbReference type="Gene3D" id="3.40.50.11030">
    <property type="entry name" value="Threonylcarbamoyl-AMP synthase, C-terminal domain"/>
    <property type="match status" value="1"/>
</dbReference>
<dbReference type="PANTHER" id="PTHR11749">
    <property type="entry name" value="RIBULOSE-5-PHOSPHATE-3-EPIMERASE"/>
    <property type="match status" value="1"/>
</dbReference>
<dbReference type="Pfam" id="PF00834">
    <property type="entry name" value="Ribul_P_3_epim"/>
    <property type="match status" value="1"/>
</dbReference>
<reference evidence="13" key="3">
    <citation type="submission" date="2023-05" db="EMBL/GenBank/DDBJ databases">
        <authorList>
            <person name="Smith C.H."/>
        </authorList>
    </citation>
    <scope>NUCLEOTIDE SEQUENCE</scope>
    <source>
        <strain evidence="13">CHS0354</strain>
        <tissue evidence="13">Mantle</tissue>
    </source>
</reference>
<evidence type="ECO:0000256" key="6">
    <source>
        <dbReference type="ARBA" id="ARBA00009541"/>
    </source>
</evidence>
<evidence type="ECO:0000256" key="1">
    <source>
        <dbReference type="ARBA" id="ARBA00001782"/>
    </source>
</evidence>
<dbReference type="CDD" id="cd02440">
    <property type="entry name" value="AdoMet_MTases"/>
    <property type="match status" value="1"/>
</dbReference>
<dbReference type="FunFam" id="3.20.20.70:FF:000004">
    <property type="entry name" value="Ribulose-phosphate 3-epimerase"/>
    <property type="match status" value="1"/>
</dbReference>
<evidence type="ECO:0000259" key="12">
    <source>
        <dbReference type="PROSITE" id="PS51163"/>
    </source>
</evidence>
<dbReference type="InterPro" id="IPR038385">
    <property type="entry name" value="Sua5/YwlC_C"/>
</dbReference>
<dbReference type="Pfam" id="PF06325">
    <property type="entry name" value="PrmA"/>
    <property type="match status" value="1"/>
</dbReference>
<dbReference type="InterPro" id="IPR026019">
    <property type="entry name" value="Ribul_P_3_epim"/>
</dbReference>
<dbReference type="FunFam" id="3.90.870.10:FF:000009">
    <property type="entry name" value="Threonylcarbamoyl-AMP synthase, putative"/>
    <property type="match status" value="1"/>
</dbReference>
<evidence type="ECO:0000256" key="5">
    <source>
        <dbReference type="ARBA" id="ARBA00001954"/>
    </source>
</evidence>
<sequence>MTPYKISPSILTADFANLGRDIFLVETYGASYIHVDVMDGVFVPNITIGPLVVSALKKMTSLAIDVHLMIEKPERYINDFISAGANVLTLHVEACTHLHRAIEKIKSLNCKAGVALNPSTPASTIEEILPFIDLILVMSVNPGFGGQSFIKQSLRKISQIKEMITQQGLSECELEVDGGINANNIKSIFEAGANVFVAGSAIFNQSYSIEESMKKLKQALETPQNTFIELHMGIHNEKMDEAIGLLYQFGFEYFREEYDLLIAYLPLVQFTSEIQHSIEHEILILFQAKIISCELIEPQNWNKKWEDSLEPFTVGRFEIVPHVSINNQISNKEHSNLIPLYITPEMSFGTATHETTQLMLEQLDKYLCPNDTVLDIGTGTGILAIACRKLNNHNLIYGIDNDEWSVKNAISNVERNQCQNIHIVQGDALCDVPPLLRSNTFNFILANLNPLLLIAEKSSSNKFVSILDKQAIIRLGEGVSITNMIAKSSMDRLIACLTAFKKLIITHNAKKIVAIGTSALRDASNRNDVINHVFHSTGIRITIIGGQLESELSFKGALFGLFEQNSQENICVIDIGGGSTELVQGTINEISKKISLNIGAVRIYEMFFKNAKHKQLAIHNATTAINNVLNATTFLISPHTYTIGVAGTITTLAQLHLEQNEFIPEKINNTTLSKSQVEKLTHILSTKTITEIIDLGVPPERADILFAGSLILKNIMAFYDIQSIAASIYGLQASHYIKQGKIVAFPTETVYGLGANVYNETAISTIYHVKSRPIDNPLIIHLWSLNQLNEVASTLTTQAQILIKHFFPGPLTIIVRKHPRIPNTASRGLNTIGVRMPKHKTAHKFLQLTGVPIAAPSANISGSPSATRYQDVLNDFKGKIPFILKGNQSEYGIESTVVDCSDINTPPTILRHGSVSEEELKAICSDIISTKINSKNKTVRSPGQKYKHYSPLAKVILLPRPPASLQTNEAFIGVSYFTSKTLPTIMICKNVTEYAHNVFAFFRICDSLNIITIYCQIVEPVGIGRALMERLVKAAG</sequence>
<evidence type="ECO:0000313" key="14">
    <source>
        <dbReference type="Proteomes" id="UP001195483"/>
    </source>
</evidence>
<name>A0AAE0T6V7_9BIVA</name>
<dbReference type="GO" id="GO:0005975">
    <property type="term" value="P:carbohydrate metabolic process"/>
    <property type="evidence" value="ECO:0007669"/>
    <property type="project" value="InterPro"/>
</dbReference>
<evidence type="ECO:0000256" key="8">
    <source>
        <dbReference type="ARBA" id="ARBA00015492"/>
    </source>
</evidence>
<dbReference type="SUPFAM" id="SSF55821">
    <property type="entry name" value="YrdC/RibB"/>
    <property type="match status" value="1"/>
</dbReference>
<dbReference type="InterPro" id="IPR029063">
    <property type="entry name" value="SAM-dependent_MTases_sf"/>
</dbReference>
<gene>
    <name evidence="13" type="ORF">CHS0354_000580</name>
</gene>
<comment type="caution">
    <text evidence="13">The sequence shown here is derived from an EMBL/GenBank/DDBJ whole genome shotgun (WGS) entry which is preliminary data.</text>
</comment>
<dbReference type="InterPro" id="IPR003695">
    <property type="entry name" value="Ppx_GppA_N"/>
</dbReference>
<dbReference type="AlphaFoldDB" id="A0AAE0T6V7"/>
<comment type="cofactor">
    <cofactor evidence="3">
        <name>Co(2+)</name>
        <dbReference type="ChEBI" id="CHEBI:48828"/>
    </cofactor>
</comment>
<dbReference type="InterPro" id="IPR043129">
    <property type="entry name" value="ATPase_NBD"/>
</dbReference>
<dbReference type="GO" id="GO:0046872">
    <property type="term" value="F:metal ion binding"/>
    <property type="evidence" value="ECO:0007669"/>
    <property type="project" value="UniProtKB-KW"/>
</dbReference>
<dbReference type="GO" id="GO:0004750">
    <property type="term" value="F:D-ribulose-phosphate 3-epimerase activity"/>
    <property type="evidence" value="ECO:0007669"/>
    <property type="project" value="UniProtKB-EC"/>
</dbReference>
<accession>A0AAE0T6V7</accession>
<dbReference type="GO" id="GO:0003725">
    <property type="term" value="F:double-stranded RNA binding"/>
    <property type="evidence" value="ECO:0007669"/>
    <property type="project" value="InterPro"/>
</dbReference>
<dbReference type="Gene3D" id="3.30.420.150">
    <property type="entry name" value="Exopolyphosphatase. Domain 2"/>
    <property type="match status" value="1"/>
</dbReference>
<organism evidence="13 14">
    <name type="scientific">Potamilus streckersoni</name>
    <dbReference type="NCBI Taxonomy" id="2493646"/>
    <lineage>
        <taxon>Eukaryota</taxon>
        <taxon>Metazoa</taxon>
        <taxon>Spiralia</taxon>
        <taxon>Lophotrochozoa</taxon>
        <taxon>Mollusca</taxon>
        <taxon>Bivalvia</taxon>
        <taxon>Autobranchia</taxon>
        <taxon>Heteroconchia</taxon>
        <taxon>Palaeoheterodonta</taxon>
        <taxon>Unionida</taxon>
        <taxon>Unionoidea</taxon>
        <taxon>Unionidae</taxon>
        <taxon>Ambleminae</taxon>
        <taxon>Lampsilini</taxon>
        <taxon>Potamilus</taxon>
    </lineage>
</organism>
<comment type="cofactor">
    <cofactor evidence="2">
        <name>Mn(2+)</name>
        <dbReference type="ChEBI" id="CHEBI:29035"/>
    </cofactor>
</comment>
<dbReference type="InterPro" id="IPR013785">
    <property type="entry name" value="Aldolase_TIM"/>
</dbReference>
<dbReference type="Gene3D" id="3.40.50.150">
    <property type="entry name" value="Vaccinia Virus protein VP39"/>
    <property type="match status" value="1"/>
</dbReference>
<dbReference type="Gene3D" id="3.20.20.70">
    <property type="entry name" value="Aldolase class I"/>
    <property type="match status" value="1"/>
</dbReference>
<dbReference type="PROSITE" id="PS51163">
    <property type="entry name" value="YRDC"/>
    <property type="match status" value="1"/>
</dbReference>
<dbReference type="InterPro" id="IPR000056">
    <property type="entry name" value="Ribul_P_3_epim-like"/>
</dbReference>